<proteinExistence type="predicted"/>
<name>A0A9P4NKU6_9PEZI</name>
<feature type="domain" description="Heterokaryon incompatibility" evidence="1">
    <location>
        <begin position="49"/>
        <end position="216"/>
    </location>
</feature>
<keyword evidence="3" id="KW-1185">Reference proteome</keyword>
<gene>
    <name evidence="2" type="ORF">EJ08DRAFT_594561</name>
</gene>
<dbReference type="Pfam" id="PF06985">
    <property type="entry name" value="HET"/>
    <property type="match status" value="1"/>
</dbReference>
<evidence type="ECO:0000259" key="1">
    <source>
        <dbReference type="Pfam" id="PF06985"/>
    </source>
</evidence>
<dbReference type="InterPro" id="IPR010730">
    <property type="entry name" value="HET"/>
</dbReference>
<dbReference type="OrthoDB" id="2157530at2759"/>
<evidence type="ECO:0000313" key="3">
    <source>
        <dbReference type="Proteomes" id="UP000800235"/>
    </source>
</evidence>
<dbReference type="EMBL" id="MU007070">
    <property type="protein sequence ID" value="KAF2425361.1"/>
    <property type="molecule type" value="Genomic_DNA"/>
</dbReference>
<dbReference type="PANTHER" id="PTHR24148">
    <property type="entry name" value="ANKYRIN REPEAT DOMAIN-CONTAINING PROTEIN 39 HOMOLOG-RELATED"/>
    <property type="match status" value="1"/>
</dbReference>
<dbReference type="InterPro" id="IPR052895">
    <property type="entry name" value="HetReg/Transcr_Mod"/>
</dbReference>
<comment type="caution">
    <text evidence="2">The sequence shown here is derived from an EMBL/GenBank/DDBJ whole genome shotgun (WGS) entry which is preliminary data.</text>
</comment>
<organism evidence="2 3">
    <name type="scientific">Tothia fuscella</name>
    <dbReference type="NCBI Taxonomy" id="1048955"/>
    <lineage>
        <taxon>Eukaryota</taxon>
        <taxon>Fungi</taxon>
        <taxon>Dikarya</taxon>
        <taxon>Ascomycota</taxon>
        <taxon>Pezizomycotina</taxon>
        <taxon>Dothideomycetes</taxon>
        <taxon>Pleosporomycetidae</taxon>
        <taxon>Venturiales</taxon>
        <taxon>Cylindrosympodiaceae</taxon>
        <taxon>Tothia</taxon>
    </lineage>
</organism>
<dbReference type="Proteomes" id="UP000800235">
    <property type="component" value="Unassembled WGS sequence"/>
</dbReference>
<dbReference type="PANTHER" id="PTHR24148:SF64">
    <property type="entry name" value="HETEROKARYON INCOMPATIBILITY DOMAIN-CONTAINING PROTEIN"/>
    <property type="match status" value="1"/>
</dbReference>
<protein>
    <recommendedName>
        <fullName evidence="1">Heterokaryon incompatibility domain-containing protein</fullName>
    </recommendedName>
</protein>
<evidence type="ECO:0000313" key="2">
    <source>
        <dbReference type="EMBL" id="KAF2425361.1"/>
    </source>
</evidence>
<sequence>MEESDVSLEHYQYTDLPANFRVLELLPGKRGEHISILLQTVDWNNYPDFNAISYAWGDIHKKRPIICHSKWLYVSENLYAALEHLRYESESRYLWADAVCTNQKNIPERGTQVAQMKRIYEASKSTIVWIGEDEKQSKAQDAKTAINKISDTICDKLGVSVPELSKIGDVYNDLVFKNRHKLPLPETLNLGTEVSLDSLIWLFSKPYFTRVWVVQEIYAQAARMVHCGEEEISWDRLQLVACYFIADTAWSKQYGFTSTNCWYVASMSAVGFSHPDNWPQMLYLASNFASTDPRDQIFSLRGLMKLGLGADLLMPDYSKSVLEIYRNSVEAALTDFQSTDVLNYTPGTRMAVSWVPDWNHAMLFRNPFRFGKPLPWKPAGATKAVWKVDRGANFLYLTGKIIDSIKYTESYKENYFDNIVSETDRMFLSRNWTRILNAIEKSQSHVPFTKEVLTATATSFTFGLNEKTDPGDEHIFLVNFIAYLKTILTEKTFNKYISTELAKDAENGEAHTFGKPVWDFKYPESTFFITETGLVGCSTEINHAGDVVFVPLGSVYPLIIRPIAGYYCLKGFAYVYGYMYGDPPSETQVVEIH</sequence>
<accession>A0A9P4NKU6</accession>
<reference evidence="2" key="1">
    <citation type="journal article" date="2020" name="Stud. Mycol.">
        <title>101 Dothideomycetes genomes: a test case for predicting lifestyles and emergence of pathogens.</title>
        <authorList>
            <person name="Haridas S."/>
            <person name="Albert R."/>
            <person name="Binder M."/>
            <person name="Bloem J."/>
            <person name="Labutti K."/>
            <person name="Salamov A."/>
            <person name="Andreopoulos B."/>
            <person name="Baker S."/>
            <person name="Barry K."/>
            <person name="Bills G."/>
            <person name="Bluhm B."/>
            <person name="Cannon C."/>
            <person name="Castanera R."/>
            <person name="Culley D."/>
            <person name="Daum C."/>
            <person name="Ezra D."/>
            <person name="Gonzalez J."/>
            <person name="Henrissat B."/>
            <person name="Kuo A."/>
            <person name="Liang C."/>
            <person name="Lipzen A."/>
            <person name="Lutzoni F."/>
            <person name="Magnuson J."/>
            <person name="Mondo S."/>
            <person name="Nolan M."/>
            <person name="Ohm R."/>
            <person name="Pangilinan J."/>
            <person name="Park H.-J."/>
            <person name="Ramirez L."/>
            <person name="Alfaro M."/>
            <person name="Sun H."/>
            <person name="Tritt A."/>
            <person name="Yoshinaga Y."/>
            <person name="Zwiers L.-H."/>
            <person name="Turgeon B."/>
            <person name="Goodwin S."/>
            <person name="Spatafora J."/>
            <person name="Crous P."/>
            <person name="Grigoriev I."/>
        </authorList>
    </citation>
    <scope>NUCLEOTIDE SEQUENCE</scope>
    <source>
        <strain evidence="2">CBS 130266</strain>
    </source>
</reference>
<dbReference type="AlphaFoldDB" id="A0A9P4NKU6"/>